<sequence>MLFAVVYLLHSIRFEDNPPSFSDFHWDLGEYARTTWTSRHTARDCWIAPREAGKSQWLFKILPLWAAAHGHLRFIAAFSDSADQATKHLNSFKAELDHNDLLKRDFPDLCRPLMRGQVKRYVSQSNDLIQQANGFSFSAKGVDSKSLGLKLGDQRPDLILLDDVEPTESNYSAAEAEKRKRTLLDGIFYLASRASVVLVGTTTMAGSIIDQCRKVHEAQAGSDSREIVNNFGNDKSLSIMSTDNIDYVSSDKVCLSKTKSGTHASDALELIVTPSGHSVPGKPFEAAESVLEGVAIGTQIDVSEQTNGQKSIGTNPSDQAHSDTASLHCEDLQRSEHDHGLTERAEAGTSQGKAGFKSIGVFGDTSTNNECVSDFQSAENIEWHRLHGTPERNNGEQAIVRPTDDVSFYDSLDPELRWIVDEQITVHYYPAILTDDDGTERSWWPEFKPMAELNRVRNTRAFAMNMMNRPVNADAAYWADEDVVIGEGDYGLTIISVDPAVSTKTSSDYTGLVVLSLGRDGLVYVRHAEQVKLVSTALTERVNDLIESFEAAAVLVETNQGGHVWSQVFDGIKARYVPIHHTEPKTARAARMLDYYRKHQVRHTRRFAALEDQMFAFPKVAHDDLIDAAGTGIHVLLAPSRKPTAKRKRYIA</sequence>
<evidence type="ECO:0000256" key="1">
    <source>
        <dbReference type="ARBA" id="ARBA00022612"/>
    </source>
</evidence>
<dbReference type="InterPro" id="IPR035421">
    <property type="entry name" value="Terminase_6C"/>
</dbReference>
<evidence type="ECO:0000256" key="2">
    <source>
        <dbReference type="SAM" id="MobiDB-lite"/>
    </source>
</evidence>
<gene>
    <name evidence="4" type="ORF">SAMN05444374_10257</name>
</gene>
<evidence type="ECO:0000259" key="3">
    <source>
        <dbReference type="Pfam" id="PF17289"/>
    </source>
</evidence>
<feature type="compositionally biased region" description="Basic and acidic residues" evidence="2">
    <location>
        <begin position="332"/>
        <end position="346"/>
    </location>
</feature>
<organism evidence="4 5">
    <name type="scientific">Rhodococcoides kroppenstedtii</name>
    <dbReference type="NCBI Taxonomy" id="293050"/>
    <lineage>
        <taxon>Bacteria</taxon>
        <taxon>Bacillati</taxon>
        <taxon>Actinomycetota</taxon>
        <taxon>Actinomycetes</taxon>
        <taxon>Mycobacteriales</taxon>
        <taxon>Nocardiaceae</taxon>
        <taxon>Rhodococcoides</taxon>
    </lineage>
</organism>
<feature type="domain" description="Terminase large subunit gp17-like C-terminal" evidence="3">
    <location>
        <begin position="495"/>
        <end position="630"/>
    </location>
</feature>
<name>A0A1I0SRC1_9NOCA</name>
<feature type="region of interest" description="Disordered" evidence="2">
    <location>
        <begin position="332"/>
        <end position="354"/>
    </location>
</feature>
<dbReference type="EMBL" id="FOJN01000002">
    <property type="protein sequence ID" value="SFA41306.1"/>
    <property type="molecule type" value="Genomic_DNA"/>
</dbReference>
<evidence type="ECO:0000313" key="5">
    <source>
        <dbReference type="Proteomes" id="UP000182054"/>
    </source>
</evidence>
<dbReference type="Gene3D" id="3.30.420.240">
    <property type="match status" value="1"/>
</dbReference>
<dbReference type="AlphaFoldDB" id="A0A1I0SRC1"/>
<accession>A0A1I0SRC1</accession>
<proteinExistence type="predicted"/>
<keyword evidence="1" id="KW-1188">Viral release from host cell</keyword>
<protein>
    <submittedName>
        <fullName evidence="4">Terminase-like family protein</fullName>
    </submittedName>
</protein>
<dbReference type="Pfam" id="PF17289">
    <property type="entry name" value="Terminase_6C"/>
    <property type="match status" value="1"/>
</dbReference>
<reference evidence="4 5" key="1">
    <citation type="submission" date="2016-10" db="EMBL/GenBank/DDBJ databases">
        <authorList>
            <person name="de Groot N.N."/>
        </authorList>
    </citation>
    <scope>NUCLEOTIDE SEQUENCE [LARGE SCALE GENOMIC DNA]</scope>
    <source>
        <strain evidence="4 5">DSM 44908</strain>
    </source>
</reference>
<evidence type="ECO:0000313" key="4">
    <source>
        <dbReference type="EMBL" id="SFA41306.1"/>
    </source>
</evidence>
<feature type="region of interest" description="Disordered" evidence="2">
    <location>
        <begin position="305"/>
        <end position="324"/>
    </location>
</feature>
<dbReference type="Proteomes" id="UP000182054">
    <property type="component" value="Unassembled WGS sequence"/>
</dbReference>